<evidence type="ECO:0000256" key="6">
    <source>
        <dbReference type="ARBA" id="ARBA00034494"/>
    </source>
</evidence>
<proteinExistence type="inferred from homology"/>
<evidence type="ECO:0000256" key="4">
    <source>
        <dbReference type="ARBA" id="ARBA00022679"/>
    </source>
</evidence>
<name>A0ABP0DXN1_9PEZI</name>
<dbReference type="PROSITE" id="PS50237">
    <property type="entry name" value="HECT"/>
    <property type="match status" value="1"/>
</dbReference>
<evidence type="ECO:0000256" key="2">
    <source>
        <dbReference type="ARBA" id="ARBA00004906"/>
    </source>
</evidence>
<comment type="caution">
    <text evidence="10">The sequence shown here is derived from an EMBL/GenBank/DDBJ whole genome shotgun (WGS) entry which is preliminary data.</text>
</comment>
<accession>A0ABP0DXN1</accession>
<comment type="catalytic activity">
    <reaction evidence="1">
        <text>S-ubiquitinyl-[E2 ubiquitin-conjugating enzyme]-L-cysteine + [acceptor protein]-L-lysine = [E2 ubiquitin-conjugating enzyme]-L-cysteine + N(6)-ubiquitinyl-[acceptor protein]-L-lysine.</text>
        <dbReference type="EC" id="2.3.2.26"/>
    </reaction>
</comment>
<dbReference type="InterPro" id="IPR025527">
    <property type="entry name" value="HUWE1/Rev1_UBM"/>
</dbReference>
<feature type="compositionally biased region" description="Polar residues" evidence="8">
    <location>
        <begin position="2186"/>
        <end position="2199"/>
    </location>
</feature>
<keyword evidence="5 7" id="KW-0833">Ubl conjugation pathway</keyword>
<feature type="region of interest" description="Disordered" evidence="8">
    <location>
        <begin position="235"/>
        <end position="269"/>
    </location>
</feature>
<evidence type="ECO:0000256" key="5">
    <source>
        <dbReference type="ARBA" id="ARBA00022786"/>
    </source>
</evidence>
<comment type="similarity">
    <text evidence="6">Belongs to the UPL family. TOM1/PTR1 subfamily.</text>
</comment>
<feature type="compositionally biased region" description="Low complexity" evidence="8">
    <location>
        <begin position="3119"/>
        <end position="3129"/>
    </location>
</feature>
<feature type="compositionally biased region" description="Low complexity" evidence="8">
    <location>
        <begin position="241"/>
        <end position="254"/>
    </location>
</feature>
<dbReference type="EMBL" id="CAWUOM010000122">
    <property type="protein sequence ID" value="CAK7273051.1"/>
    <property type="molecule type" value="Genomic_DNA"/>
</dbReference>
<feature type="compositionally biased region" description="Acidic residues" evidence="8">
    <location>
        <begin position="2720"/>
        <end position="2755"/>
    </location>
</feature>
<feature type="compositionally biased region" description="Basic residues" evidence="8">
    <location>
        <begin position="2761"/>
        <end position="2771"/>
    </location>
</feature>
<dbReference type="SUPFAM" id="SSF56204">
    <property type="entry name" value="Hect, E3 ligase catalytic domain"/>
    <property type="match status" value="1"/>
</dbReference>
<keyword evidence="4 10" id="KW-0808">Transferase</keyword>
<dbReference type="SMART" id="SM00119">
    <property type="entry name" value="HECTc"/>
    <property type="match status" value="1"/>
</dbReference>
<evidence type="ECO:0000256" key="7">
    <source>
        <dbReference type="PROSITE-ProRule" id="PRU00104"/>
    </source>
</evidence>
<feature type="region of interest" description="Disordered" evidence="8">
    <location>
        <begin position="3664"/>
        <end position="3732"/>
    </location>
</feature>
<evidence type="ECO:0000313" key="10">
    <source>
        <dbReference type="EMBL" id="CAK7273051.1"/>
    </source>
</evidence>
<dbReference type="InterPro" id="IPR050409">
    <property type="entry name" value="E3_ubiq-protein_ligase"/>
</dbReference>
<evidence type="ECO:0000259" key="9">
    <source>
        <dbReference type="PROSITE" id="PS50237"/>
    </source>
</evidence>
<feature type="compositionally biased region" description="Basic and acidic residues" evidence="8">
    <location>
        <begin position="3136"/>
        <end position="3156"/>
    </location>
</feature>
<feature type="compositionally biased region" description="Polar residues" evidence="8">
    <location>
        <begin position="813"/>
        <end position="822"/>
    </location>
</feature>
<feature type="region of interest" description="Disordered" evidence="8">
    <location>
        <begin position="2600"/>
        <end position="2708"/>
    </location>
</feature>
<dbReference type="Pfam" id="PF14377">
    <property type="entry name" value="UBM"/>
    <property type="match status" value="3"/>
</dbReference>
<feature type="compositionally biased region" description="Polar residues" evidence="8">
    <location>
        <begin position="3688"/>
        <end position="3700"/>
    </location>
</feature>
<feature type="compositionally biased region" description="Basic and acidic residues" evidence="8">
    <location>
        <begin position="3664"/>
        <end position="3678"/>
    </location>
</feature>
<dbReference type="InterPro" id="IPR016024">
    <property type="entry name" value="ARM-type_fold"/>
</dbReference>
<feature type="region of interest" description="Disordered" evidence="8">
    <location>
        <begin position="3074"/>
        <end position="3161"/>
    </location>
</feature>
<feature type="region of interest" description="Disordered" evidence="8">
    <location>
        <begin position="2988"/>
        <end position="3019"/>
    </location>
</feature>
<dbReference type="Pfam" id="PF06025">
    <property type="entry name" value="DUF913"/>
    <property type="match status" value="1"/>
</dbReference>
<feature type="region of interest" description="Disordered" evidence="8">
    <location>
        <begin position="3919"/>
        <end position="3963"/>
    </location>
</feature>
<feature type="compositionally biased region" description="Acidic residues" evidence="8">
    <location>
        <begin position="2684"/>
        <end position="2707"/>
    </location>
</feature>
<feature type="compositionally biased region" description="Basic and acidic residues" evidence="8">
    <location>
        <begin position="3272"/>
        <end position="3285"/>
    </location>
</feature>
<dbReference type="InterPro" id="IPR010314">
    <property type="entry name" value="E3_Ub_ligase_DUF913"/>
</dbReference>
<feature type="compositionally biased region" description="Polar residues" evidence="8">
    <location>
        <begin position="1186"/>
        <end position="1196"/>
    </location>
</feature>
<dbReference type="Proteomes" id="UP001642501">
    <property type="component" value="Unassembled WGS sequence"/>
</dbReference>
<dbReference type="InterPro" id="IPR035983">
    <property type="entry name" value="Hect_E3_ubiquitin_ligase"/>
</dbReference>
<feature type="region of interest" description="Disordered" evidence="8">
    <location>
        <begin position="339"/>
        <end position="390"/>
    </location>
</feature>
<feature type="region of interest" description="Disordered" evidence="8">
    <location>
        <begin position="802"/>
        <end position="902"/>
    </location>
</feature>
<protein>
    <recommendedName>
        <fullName evidence="3">HECT-type E3 ubiquitin transferase</fullName>
        <ecNumber evidence="3">2.3.2.26</ecNumber>
    </recommendedName>
</protein>
<feature type="compositionally biased region" description="Basic and acidic residues" evidence="8">
    <location>
        <begin position="3936"/>
        <end position="3956"/>
    </location>
</feature>
<dbReference type="SUPFAM" id="SSF48371">
    <property type="entry name" value="ARM repeat"/>
    <property type="match status" value="1"/>
</dbReference>
<dbReference type="Pfam" id="PF06012">
    <property type="entry name" value="DUF908"/>
    <property type="match status" value="1"/>
</dbReference>
<evidence type="ECO:0000256" key="8">
    <source>
        <dbReference type="SAM" id="MobiDB-lite"/>
    </source>
</evidence>
<feature type="compositionally biased region" description="Basic and acidic residues" evidence="8">
    <location>
        <begin position="2993"/>
        <end position="3012"/>
    </location>
</feature>
<evidence type="ECO:0000256" key="1">
    <source>
        <dbReference type="ARBA" id="ARBA00000885"/>
    </source>
</evidence>
<feature type="compositionally biased region" description="Basic and acidic residues" evidence="8">
    <location>
        <begin position="887"/>
        <end position="902"/>
    </location>
</feature>
<feature type="region of interest" description="Disordered" evidence="8">
    <location>
        <begin position="2720"/>
        <end position="2772"/>
    </location>
</feature>
<feature type="active site" description="Glycyl thioester intermediate" evidence="7">
    <location>
        <position position="4363"/>
    </location>
</feature>
<organism evidence="10 11">
    <name type="scientific">Sporothrix epigloea</name>
    <dbReference type="NCBI Taxonomy" id="1892477"/>
    <lineage>
        <taxon>Eukaryota</taxon>
        <taxon>Fungi</taxon>
        <taxon>Dikarya</taxon>
        <taxon>Ascomycota</taxon>
        <taxon>Pezizomycotina</taxon>
        <taxon>Sordariomycetes</taxon>
        <taxon>Sordariomycetidae</taxon>
        <taxon>Ophiostomatales</taxon>
        <taxon>Ophiostomataceae</taxon>
        <taxon>Sporothrix</taxon>
    </lineage>
</organism>
<feature type="compositionally biased region" description="Polar residues" evidence="8">
    <location>
        <begin position="3922"/>
        <end position="3933"/>
    </location>
</feature>
<feature type="domain" description="HECT" evidence="9">
    <location>
        <begin position="4060"/>
        <end position="4396"/>
    </location>
</feature>
<feature type="compositionally biased region" description="Acidic residues" evidence="8">
    <location>
        <begin position="859"/>
        <end position="877"/>
    </location>
</feature>
<dbReference type="CDD" id="cd00078">
    <property type="entry name" value="HECTc"/>
    <property type="match status" value="1"/>
</dbReference>
<keyword evidence="10" id="KW-0012">Acyltransferase</keyword>
<feature type="region of interest" description="Disordered" evidence="8">
    <location>
        <begin position="2297"/>
        <end position="2330"/>
    </location>
</feature>
<dbReference type="InterPro" id="IPR010309">
    <property type="entry name" value="E3_Ub_ligase_DUF908"/>
</dbReference>
<dbReference type="Gene3D" id="3.30.2410.10">
    <property type="entry name" value="Hect, E3 ligase catalytic domain"/>
    <property type="match status" value="1"/>
</dbReference>
<feature type="compositionally biased region" description="Polar residues" evidence="8">
    <location>
        <begin position="2207"/>
        <end position="2238"/>
    </location>
</feature>
<reference evidence="10 11" key="1">
    <citation type="submission" date="2024-01" db="EMBL/GenBank/DDBJ databases">
        <authorList>
            <person name="Allen C."/>
            <person name="Tagirdzhanova G."/>
        </authorList>
    </citation>
    <scope>NUCLEOTIDE SEQUENCE [LARGE SCALE GENOMIC DNA]</scope>
    <source>
        <strain evidence="10 11">CBS 573.63</strain>
    </source>
</reference>
<sequence>MGKITKTMQPKHRESMSPWLAEYVQNATKSPLPLLPRVLDQFPSRWPLPRGDMYHWIPLLNRFENILECVVDTYELRDAAQKREFSNEILLGTTPHPIDFCDSTKWDVARLSELGFEEDADCQLVLAVLKFTRNLLQHCGNRSIYASSTHLSSMLNSSSLHILKATLHVGHELALRYHASYKRTSTTSRAFHTALLHNHYDISLDRVQQLTLPFVKTPIAGSSVTTAVNFGNPVVGGLQRTPSTPHPSSHAAPASPVPPSTGKGKEKAHAEFSTNFVSTLYTNDLVTIATSGPAGAATTGLAAPGSESASWNSWGDIRVTYYAQQPSRPQNASLSDAMDLLSGQQPPHSVHDRSAYSSLPPTPTPLRRSSTYGSQVHDRSPHVSGSAVDDIPLHLSPTQTHSPGIINSGDDVAAPAGQHAVEIPSSKLQSCTVYQLMASLPADMPLSSRYEVLTRIRIAKALLGSEETRQLAVAVRLLAITNLAFIHPEATFLEHIFKQDSEEPRRFQLIYQLVELIRPGAGASPVPIWLQSIALQLLESLAGFASKTSDVMSAVNASVNHGVLLYVLRKAVSDMKTDANKNPDQVVLHDDWRKQLFSLTLHLTAGNRMQDIVGAGLMEILVDALRVRSPTAERTYLVVVTFLDTVVLNFPTSFQSFAAAHGLDVVSQLLVDTVAAAQDAVKRGEITGLDMRCSVIDYDVPFYLQQTLKWLLKFIYHLMASSYQFGHGNDRLLRNLVDNSNLLQSLRIILENTTMFGSVVWTNAATTLSHFINHDPTSFAALSESGLIQSFLETITGRPLPLDATPDGAKEGNVNNASTAGTANEGEAGLSGSVNDNDFAALPGTTAHESSENHNSENNDNEVNDNDGDDEEGDDDRESTLSDDSVEERHPPPTERELDRPRDWKLAGGILPSTEVISCIPTILNSISLNNAGRKMVISSGALQSYMEIFENAAHIHCMETETGLATTVGTNFDELARHHPALRPLITKAVLEMVCRVCYLAKIKARTENWGIRLLTESTSTPSNLRPSSSGGEDVEMADASTNAFASASTSASAAAISPKGAAPLAHQDALPYITATTFFLNVYLNNQSLQTLFVRGGGIELILDLIESPALPFIQPTAVILPTLLQLFSQILENSSVIGVPTLFFRIISALDDVEPLIKSKPEDESEEIDETPEKVDGRDGNMTAASSKDTAAVSSEFDERTDASASIFAPFVRPDHPDPTPEQVVAATTSLKALFRLKCLIYLAQGCFPPNRQGTSTMYPIVCFDFYEEFIRRLGPLISFAMNEEAALCAVVPEHWARMALPTIEALNNRGASGATLAATAAALSFGGPSDFEVPALADVLSNTAFTQTNATEGAPSINPTTVGSEATACQPPTLPATAPQPAFQAVEKPTKQELASASFQNFQSLRGFFHSIPPVVLPDLQAIGKSLLPRRERDAYMRSQHLQLAVTLASTLLKPLRALDGLTIASKRQRKFLLEAIQDLLVDPTRHSERPDGTPTSYVVVTVLLAFKQQGGFDTLNTLLRSFADIILRGSQERSNMTTLYFAATGMRTILDLYAVVMNPRNLLDSTNQVSVFRGIPRQFLYPTSDQLAIEIWDSVFPVISDLWQSPVLEKISTTVLSRLVEILKIITMSNSSFSSYTRTDRPMKSPTAVFDGPRVVFPWREHRNGIARVHDRDADLDERVVIEALYRANGNIDFAVEYGRAMYFGLAREDYPIPDEDAYPPPSAFTTAAVVQSDEEASRLTVPSDVMTLDNPSNPDDRHAIENLLSEANFSVSPTEAAASGGSEVVDTTRTENAESSAVAAASSVVAKEDIEEKRDVLRKDLIDRCLAVIQMHPDAVQDIADFVTSSVIKNTDLDPNTQEEVGETLTEALISFAIDDENKKENAASIAAYAYLLCLLINQSPAFFKSTADTLCNNTDELLGFLVIPQGMPLEELPPWLSHFFLLFEILLIKDEEETDASFKMPSFDDDADSYEAKELKYHKRTYFLTDEHRHALLNLTLDILPRIGKDNSLAVAVSRVLQIMTRHHDVAKTVGDKKNLQRLFLMAKQLSGIGSAGFNDTRLSVYILTTLRHIVEDTEVVRRIMAYEIRLFFEDALQHRNQRSHTLNAFFDLFSNVAMRNRPLFISVLGDLTKITRLTQESFMTGEYYITLKDNAEGHIEGSKDTSSASSHDDSFGPAVQATQELNINDVRPSTETEADPATTPGQNEGGSDTMTGTVEKNMPDVTSKSGDATNGTAVVEHKRPVVENPDGVITLLLEQLMTYQKVDDAEVPPSKGEDTVNDSSLGTEIGTITAAPTPDPIGESAFPPPTASNTERDAAASAAVATGKDKEKTVQAFRTSDHPIFVFRGFLIMCLGELLRSYSRCKMEFINFKRGVALQTLTPVKPRTSVLNYLLNDVVCGGSNLSGGSSSLPETVADKKKAALADQARRLLTALVETTPEKYVSRTRSIYEFDEDSDLEFVRRFVLDTILKSYKEVAGSAESIDVRYGKMSALGELMSIMIRADKERTSVSYSETHSHVQLRRLMCEKGFIAALTHSIADMDLAFPGAKRTLKHVLRVLNILTATTIDMSRDNIISTGASKDAALEYDVLSASSLSDMEDDREETPDLYRNSSLGMLEGGDPEDEDYSDSDHEDEMYDDEMDYDDEITDDGEDPLSDEDDEEMGSIEGMHGEPGVVELIMDDGEDEDEEEEENSEGSEDMEDMEGRIEDAIEELEEDDVMEDDGASEWESDSENAGGDDDDGYDDDEDYTVDPAGRHLHHHHHHGHLHEVQIHVPDANRLGHLNDIVRNINVNFNDDDGEIDNYDDPYIDEVVEDEDEDDEDDDGMDEDEYMYDQDYPHDDSMGHDDPASMIWDPIGEPRRHSHVLHSHGSNPAGAFVRHHRLGADFSSIFRNDRTGRQTTNDGINPMLRRARGGSRDANRPPSTAMLRLGLPTGLFTSAENPMTILNELMNSLPALGGRGGHPLHFQITQGPHGEIREFSMPIPQDSRLHNHETRNNSGEVSRRGADGSGNTEPAQAIAFRSATTMERWTAEARMLFSNCPWALGRPLLVTHALHRLMPTAFSDALKERNRKREVERQEAERKEREEKEKKELEAKEAEERARKQTEEEKEAAAAANEALAAADALGSTQRKDDKDGDENKSTRGDRDTSEPMEGVETAAVIDTGVEGSAAAPAAAATASGPPQPRVMVVIRGAEMDITDLGIDPEYLEALPEEFREEVIAQTLTARRSEARQQAETTGEQAENYNAFLEALPDDLRLDIVQQEQQDNRRRQRELERRQTSGNNAADVADNAAQDEMETASILMSLPPQLRNEILREQGEELFDRLPPEMAAHARNLLELDVDRLPVQRAPRLREDVDHRGHAHPERGQLFRIGGTLGESGRAGESSGAAGNNNGEGSSATKALRRPVVQIMDRSGVATLLRLMFVTQHGTMRTCLFGLFIDLCHNRQSRLEITSTVLQILQDGSADIVAVERCFNQLSAKARQPAKESGFNATVNAVFKDVKATPGTFMASPGTGGNLRRTATSTSLVASTFNNLSLQPPISPLMVVLQSLDLLVELCNRSQNIASLLLTEHDFAGYSLRKPFGSRKAKGVQSKASRFGINALLVLLEKDQVMESPSAVQLLAELLNLVTQPLQTIERERRRRELVAEQKRKAALEASEKKEAVVADDKSSPKTSPEEGETSTAAGELSTSAAAIQDKKPKAASSTDATVPDDNATHDQAKPKDLLNPFIPDHNLSLVVNIFVARECSSKTFQNTISTIKNLCCLEGTKQRIGQVLALQAKTLSDNILSDLDNLLPYIEAAETGTEIQGIALAKFSPGAAEQNKLLRVLTALDHLFGPQAKDKDQSPPTASDEEDYMGSLYYNATFTNMWSRLSACLSAIRQRDSMLNVATILLPLIESLMVVCKNATLSEAGGESQTAQMSQSLTLPGKDKDKDAEDTRDSKGKDKDNMLLLSSPPPESRPVWDLFFRFTEEHRRILNELVRNNPKLMSGTFSLLVKNPKVLEFDNKRNYFNRSMHAKTGAQQQRPSFPSLQLSVRRDQVFHDSFRSLYFKSGEEMKYGKLNIRFHGEEGVDAGGVTREWFQVLSRQMFDPNYALFIPVSSDRTTFHPNKLSGINDEHLLFFKFIGRVIGKALYEGRLLECYFSRAVYKRILGKPVSVKDMESFDPEYYKSLVWMLENDITDVITETFSVVDDEFGVTKVVDLIPNGRDVGVTEENKHDYVRLVVEHKLLSSVQDQMSEFLKGFHDIIPSELISIFTEQELELLISGLPDIDVDDWRGNTEYHNYSGTAPQIQWFWRAVRSFDKEERAKLLQFVTGTSKVPLNGFKELEGMNGINRFNIHRDYGNKDRLPSSHTCFNQLDLPEYESYDAMRSQLLKAITAGNDYFGFA</sequence>
<feature type="compositionally biased region" description="Acidic residues" evidence="8">
    <location>
        <begin position="2602"/>
        <end position="2611"/>
    </location>
</feature>
<dbReference type="Pfam" id="PF00632">
    <property type="entry name" value="HECT"/>
    <property type="match status" value="1"/>
</dbReference>
<feature type="region of interest" description="Disordered" evidence="8">
    <location>
        <begin position="2186"/>
        <end position="2238"/>
    </location>
</feature>
<feature type="compositionally biased region" description="Low complexity" evidence="8">
    <location>
        <begin position="3385"/>
        <end position="3406"/>
    </location>
</feature>
<feature type="compositionally biased region" description="Basic and acidic residues" evidence="8">
    <location>
        <begin position="3074"/>
        <end position="3113"/>
    </location>
</feature>
<feature type="region of interest" description="Disordered" evidence="8">
    <location>
        <begin position="3379"/>
        <end position="3407"/>
    </location>
</feature>
<dbReference type="InterPro" id="IPR000569">
    <property type="entry name" value="HECT_dom"/>
</dbReference>
<dbReference type="PANTHER" id="PTHR11254">
    <property type="entry name" value="HECT DOMAIN UBIQUITIN-PROTEIN LIGASE"/>
    <property type="match status" value="1"/>
</dbReference>
<feature type="compositionally biased region" description="Acidic residues" evidence="8">
    <location>
        <begin position="2625"/>
        <end position="2669"/>
    </location>
</feature>
<keyword evidence="11" id="KW-1185">Reference proteome</keyword>
<dbReference type="GO" id="GO:0061630">
    <property type="term" value="F:ubiquitin protein ligase activity"/>
    <property type="evidence" value="ECO:0007669"/>
    <property type="project" value="UniProtKB-EC"/>
</dbReference>
<dbReference type="EC" id="2.3.2.26" evidence="3"/>
<feature type="compositionally biased region" description="Basic and acidic residues" evidence="8">
    <location>
        <begin position="3721"/>
        <end position="3731"/>
    </location>
</feature>
<dbReference type="PANTHER" id="PTHR11254:SF67">
    <property type="entry name" value="E3 UBIQUITIN-PROTEIN LIGASE HUWE1"/>
    <property type="match status" value="1"/>
</dbReference>
<feature type="region of interest" description="Disordered" evidence="8">
    <location>
        <begin position="3271"/>
        <end position="3297"/>
    </location>
</feature>
<comment type="pathway">
    <text evidence="2">Protein modification; protein ubiquitination.</text>
</comment>
<gene>
    <name evidence="10" type="primary">TOM1</name>
    <name evidence="10" type="ORF">SEPCBS57363_005458</name>
</gene>
<dbReference type="Gene3D" id="3.90.1750.10">
    <property type="entry name" value="Hect, E3 ligase catalytic domains"/>
    <property type="match status" value="1"/>
</dbReference>
<dbReference type="Gene3D" id="3.30.2160.10">
    <property type="entry name" value="Hect, E3 ligase catalytic domain"/>
    <property type="match status" value="1"/>
</dbReference>
<feature type="region of interest" description="Disordered" evidence="8">
    <location>
        <begin position="1161"/>
        <end position="1198"/>
    </location>
</feature>
<evidence type="ECO:0000256" key="3">
    <source>
        <dbReference type="ARBA" id="ARBA00012485"/>
    </source>
</evidence>
<evidence type="ECO:0000313" key="11">
    <source>
        <dbReference type="Proteomes" id="UP001642501"/>
    </source>
</evidence>